<evidence type="ECO:0000313" key="11">
    <source>
        <dbReference type="EMBL" id="SVB19368.1"/>
    </source>
</evidence>
<evidence type="ECO:0000256" key="1">
    <source>
        <dbReference type="ARBA" id="ARBA00004651"/>
    </source>
</evidence>
<evidence type="ECO:0000259" key="10">
    <source>
        <dbReference type="Pfam" id="PF02096"/>
    </source>
</evidence>
<feature type="transmembrane region" description="Helical" evidence="9">
    <location>
        <begin position="31"/>
        <end position="51"/>
    </location>
</feature>
<evidence type="ECO:0000256" key="2">
    <source>
        <dbReference type="ARBA" id="ARBA00022448"/>
    </source>
</evidence>
<evidence type="ECO:0000256" key="5">
    <source>
        <dbReference type="ARBA" id="ARBA00022927"/>
    </source>
</evidence>
<keyword evidence="5" id="KW-0653">Protein transport</keyword>
<evidence type="ECO:0000256" key="8">
    <source>
        <dbReference type="ARBA" id="ARBA00023186"/>
    </source>
</evidence>
<dbReference type="CDD" id="cd20070">
    <property type="entry name" value="5TM_YidC_Alb3"/>
    <property type="match status" value="1"/>
</dbReference>
<dbReference type="InterPro" id="IPR047196">
    <property type="entry name" value="YidC_ALB_C"/>
</dbReference>
<keyword evidence="8" id="KW-0143">Chaperone</keyword>
<dbReference type="InterPro" id="IPR001708">
    <property type="entry name" value="YidC/ALB3/OXA1/COX18"/>
</dbReference>
<dbReference type="GO" id="GO:0015031">
    <property type="term" value="P:protein transport"/>
    <property type="evidence" value="ECO:0007669"/>
    <property type="project" value="UniProtKB-KW"/>
</dbReference>
<dbReference type="PANTHER" id="PTHR12428">
    <property type="entry name" value="OXA1"/>
    <property type="match status" value="1"/>
</dbReference>
<accession>A0A382C008</accession>
<dbReference type="InterPro" id="IPR028055">
    <property type="entry name" value="YidC/Oxa/ALB_C"/>
</dbReference>
<dbReference type="Pfam" id="PF02096">
    <property type="entry name" value="60KD_IMP"/>
    <property type="match status" value="1"/>
</dbReference>
<dbReference type="AlphaFoldDB" id="A0A382C008"/>
<dbReference type="GO" id="GO:0051205">
    <property type="term" value="P:protein insertion into membrane"/>
    <property type="evidence" value="ECO:0007669"/>
    <property type="project" value="TreeGrafter"/>
</dbReference>
<keyword evidence="6 9" id="KW-1133">Transmembrane helix</keyword>
<dbReference type="NCBIfam" id="TIGR03592">
    <property type="entry name" value="yidC_oxa1_cterm"/>
    <property type="match status" value="1"/>
</dbReference>
<keyword evidence="7 9" id="KW-0472">Membrane</keyword>
<evidence type="ECO:0000256" key="4">
    <source>
        <dbReference type="ARBA" id="ARBA00022692"/>
    </source>
</evidence>
<comment type="subcellular location">
    <subcellularLocation>
        <location evidence="1">Cell membrane</location>
        <topology evidence="1">Multi-pass membrane protein</topology>
    </subcellularLocation>
</comment>
<dbReference type="GO" id="GO:0032977">
    <property type="term" value="F:membrane insertase activity"/>
    <property type="evidence" value="ECO:0007669"/>
    <property type="project" value="InterPro"/>
</dbReference>
<name>A0A382C008_9ZZZZ</name>
<reference evidence="11" key="1">
    <citation type="submission" date="2018-05" db="EMBL/GenBank/DDBJ databases">
        <authorList>
            <person name="Lanie J.A."/>
            <person name="Ng W.-L."/>
            <person name="Kazmierczak K.M."/>
            <person name="Andrzejewski T.M."/>
            <person name="Davidsen T.M."/>
            <person name="Wayne K.J."/>
            <person name="Tettelin H."/>
            <person name="Glass J.I."/>
            <person name="Rusch D."/>
            <person name="Podicherti R."/>
            <person name="Tsui H.-C.T."/>
            <person name="Winkler M.E."/>
        </authorList>
    </citation>
    <scope>NUCLEOTIDE SEQUENCE</scope>
</reference>
<organism evidence="11">
    <name type="scientific">marine metagenome</name>
    <dbReference type="NCBI Taxonomy" id="408172"/>
    <lineage>
        <taxon>unclassified sequences</taxon>
        <taxon>metagenomes</taxon>
        <taxon>ecological metagenomes</taxon>
    </lineage>
</organism>
<dbReference type="GO" id="GO:0005886">
    <property type="term" value="C:plasma membrane"/>
    <property type="evidence" value="ECO:0007669"/>
    <property type="project" value="UniProtKB-SubCell"/>
</dbReference>
<dbReference type="PANTHER" id="PTHR12428:SF65">
    <property type="entry name" value="CYTOCHROME C OXIDASE ASSEMBLY PROTEIN COX18, MITOCHONDRIAL"/>
    <property type="match status" value="1"/>
</dbReference>
<keyword evidence="3" id="KW-1003">Cell membrane</keyword>
<evidence type="ECO:0000256" key="3">
    <source>
        <dbReference type="ARBA" id="ARBA00022475"/>
    </source>
</evidence>
<evidence type="ECO:0000256" key="6">
    <source>
        <dbReference type="ARBA" id="ARBA00022989"/>
    </source>
</evidence>
<sequence>MSFISLIWNSIIMKPMINSLSLLYDLLGDSFGLSIISFTILIRLIMIPLTIRQTKQMKKMQELQPKLQAIQKKYPKKDVQNRQKMQQETMALYREAGVNPIGCLGPLIIQMPIWIGLYRA</sequence>
<keyword evidence="2" id="KW-0813">Transport</keyword>
<feature type="domain" description="Membrane insertase YidC/Oxa/ALB C-terminal" evidence="10">
    <location>
        <begin position="31"/>
        <end position="120"/>
    </location>
</feature>
<dbReference type="EMBL" id="UINC01032162">
    <property type="protein sequence ID" value="SVB19368.1"/>
    <property type="molecule type" value="Genomic_DNA"/>
</dbReference>
<protein>
    <recommendedName>
        <fullName evidence="10">Membrane insertase YidC/Oxa/ALB C-terminal domain-containing protein</fullName>
    </recommendedName>
</protein>
<evidence type="ECO:0000256" key="7">
    <source>
        <dbReference type="ARBA" id="ARBA00023136"/>
    </source>
</evidence>
<evidence type="ECO:0000256" key="9">
    <source>
        <dbReference type="SAM" id="Phobius"/>
    </source>
</evidence>
<gene>
    <name evidence="11" type="ORF">METZ01_LOCUS172222</name>
</gene>
<feature type="non-terminal residue" evidence="11">
    <location>
        <position position="120"/>
    </location>
</feature>
<proteinExistence type="predicted"/>
<keyword evidence="4 9" id="KW-0812">Transmembrane</keyword>